<gene>
    <name evidence="1" type="ORF">BDR25DRAFT_80523</name>
</gene>
<accession>A0ACB6QFV8</accession>
<keyword evidence="2" id="KW-1185">Reference proteome</keyword>
<organism evidence="1 2">
    <name type="scientific">Lindgomyces ingoldianus</name>
    <dbReference type="NCBI Taxonomy" id="673940"/>
    <lineage>
        <taxon>Eukaryota</taxon>
        <taxon>Fungi</taxon>
        <taxon>Dikarya</taxon>
        <taxon>Ascomycota</taxon>
        <taxon>Pezizomycotina</taxon>
        <taxon>Dothideomycetes</taxon>
        <taxon>Pleosporomycetidae</taxon>
        <taxon>Pleosporales</taxon>
        <taxon>Lindgomycetaceae</taxon>
        <taxon>Lindgomyces</taxon>
    </lineage>
</organism>
<dbReference type="EMBL" id="MU003527">
    <property type="protein sequence ID" value="KAF2465868.1"/>
    <property type="molecule type" value="Genomic_DNA"/>
</dbReference>
<protein>
    <submittedName>
        <fullName evidence="1">Uncharacterized protein</fullName>
    </submittedName>
</protein>
<name>A0ACB6QFV8_9PLEO</name>
<evidence type="ECO:0000313" key="1">
    <source>
        <dbReference type="EMBL" id="KAF2465868.1"/>
    </source>
</evidence>
<proteinExistence type="predicted"/>
<comment type="caution">
    <text evidence="1">The sequence shown here is derived from an EMBL/GenBank/DDBJ whole genome shotgun (WGS) entry which is preliminary data.</text>
</comment>
<sequence length="320" mass="33942">MAQNRYSGTRLLLPFLAPLFLPSAYAATTTTSAAIALITDSDFIGYTSDGTTWSANYCPSSSAWYQTSTWGRCCPTTTTNSACGIWTTCLDKSVIIEKGGRNATCSGANSICRTAFISQDSNDQNPFIYVGCGTGNWTAFRTPPAAVVKTLTSIAMQTDGDNIPTTALSDKTPSNTSPAPSATHSSESGGGSSSKAWIAGAVIGPIALAVIAGLLFYIWSLKRSKKEDPSAAPMMGQQPVFAQGQEYHPQGSPYTGMGYQQPYDQQHPEYYAGGNKMPYYADQGMAGIQHAPVEIDNTQIQEAPAEPMSPQQHPVSAAPK</sequence>
<dbReference type="Proteomes" id="UP000799755">
    <property type="component" value="Unassembled WGS sequence"/>
</dbReference>
<reference evidence="1" key="1">
    <citation type="journal article" date="2020" name="Stud. Mycol.">
        <title>101 Dothideomycetes genomes: a test case for predicting lifestyles and emergence of pathogens.</title>
        <authorList>
            <person name="Haridas S."/>
            <person name="Albert R."/>
            <person name="Binder M."/>
            <person name="Bloem J."/>
            <person name="Labutti K."/>
            <person name="Salamov A."/>
            <person name="Andreopoulos B."/>
            <person name="Baker S."/>
            <person name="Barry K."/>
            <person name="Bills G."/>
            <person name="Bluhm B."/>
            <person name="Cannon C."/>
            <person name="Castanera R."/>
            <person name="Culley D."/>
            <person name="Daum C."/>
            <person name="Ezra D."/>
            <person name="Gonzalez J."/>
            <person name="Henrissat B."/>
            <person name="Kuo A."/>
            <person name="Liang C."/>
            <person name="Lipzen A."/>
            <person name="Lutzoni F."/>
            <person name="Magnuson J."/>
            <person name="Mondo S."/>
            <person name="Nolan M."/>
            <person name="Ohm R."/>
            <person name="Pangilinan J."/>
            <person name="Park H.-J."/>
            <person name="Ramirez L."/>
            <person name="Alfaro M."/>
            <person name="Sun H."/>
            <person name="Tritt A."/>
            <person name="Yoshinaga Y."/>
            <person name="Zwiers L.-H."/>
            <person name="Turgeon B."/>
            <person name="Goodwin S."/>
            <person name="Spatafora J."/>
            <person name="Crous P."/>
            <person name="Grigoriev I."/>
        </authorList>
    </citation>
    <scope>NUCLEOTIDE SEQUENCE</scope>
    <source>
        <strain evidence="1">ATCC 200398</strain>
    </source>
</reference>
<evidence type="ECO:0000313" key="2">
    <source>
        <dbReference type="Proteomes" id="UP000799755"/>
    </source>
</evidence>